<dbReference type="Proteomes" id="UP001499959">
    <property type="component" value="Unassembled WGS sequence"/>
</dbReference>
<gene>
    <name evidence="1" type="ORF">GCM10023307_11020</name>
</gene>
<reference evidence="2" key="1">
    <citation type="journal article" date="2019" name="Int. J. Syst. Evol. Microbiol.">
        <title>The Global Catalogue of Microorganisms (GCM) 10K type strain sequencing project: providing services to taxonomists for standard genome sequencing and annotation.</title>
        <authorList>
            <consortium name="The Broad Institute Genomics Platform"/>
            <consortium name="The Broad Institute Genome Sequencing Center for Infectious Disease"/>
            <person name="Wu L."/>
            <person name="Ma J."/>
        </authorList>
    </citation>
    <scope>NUCLEOTIDE SEQUENCE [LARGE SCALE GENOMIC DNA]</scope>
    <source>
        <strain evidence="2">JCM 18204</strain>
    </source>
</reference>
<organism evidence="1 2">
    <name type="scientific">Lysobacter hankyongensis</name>
    <dbReference type="NCBI Taxonomy" id="1176535"/>
    <lineage>
        <taxon>Bacteria</taxon>
        <taxon>Pseudomonadati</taxon>
        <taxon>Pseudomonadota</taxon>
        <taxon>Gammaproteobacteria</taxon>
        <taxon>Lysobacterales</taxon>
        <taxon>Lysobacteraceae</taxon>
        <taxon>Lysobacter</taxon>
    </lineage>
</organism>
<accession>A0ABP9B0W7</accession>
<evidence type="ECO:0000313" key="2">
    <source>
        <dbReference type="Proteomes" id="UP001499959"/>
    </source>
</evidence>
<proteinExistence type="predicted"/>
<sequence length="77" mass="8093">MRASVGFVAVKIRPGRMARVFLRLRSTHGAAAWICRSVVRVDQGQSGGAIDTSRRVPEVGQSACTPVSATVPLSLSG</sequence>
<evidence type="ECO:0000313" key="1">
    <source>
        <dbReference type="EMBL" id="GAA4787717.1"/>
    </source>
</evidence>
<protein>
    <submittedName>
        <fullName evidence="1">Uncharacterized protein</fullName>
    </submittedName>
</protein>
<name>A0ABP9B0W7_9GAMM</name>
<dbReference type="EMBL" id="BAABJE010000002">
    <property type="protein sequence ID" value="GAA4787717.1"/>
    <property type="molecule type" value="Genomic_DNA"/>
</dbReference>
<keyword evidence="2" id="KW-1185">Reference proteome</keyword>
<comment type="caution">
    <text evidence="1">The sequence shown here is derived from an EMBL/GenBank/DDBJ whole genome shotgun (WGS) entry which is preliminary data.</text>
</comment>